<name>A0A017TI75_9BACT</name>
<evidence type="ECO:0000256" key="1">
    <source>
        <dbReference type="SAM" id="Phobius"/>
    </source>
</evidence>
<comment type="caution">
    <text evidence="2">The sequence shown here is derived from an EMBL/GenBank/DDBJ whole genome shotgun (WGS) entry which is preliminary data.</text>
</comment>
<keyword evidence="1" id="KW-0472">Membrane</keyword>
<evidence type="ECO:0008006" key="4">
    <source>
        <dbReference type="Google" id="ProtNLM"/>
    </source>
</evidence>
<keyword evidence="1" id="KW-1133">Transmembrane helix</keyword>
<gene>
    <name evidence="2" type="ORF">CAP_0043</name>
</gene>
<feature type="transmembrane region" description="Helical" evidence="1">
    <location>
        <begin position="12"/>
        <end position="31"/>
    </location>
</feature>
<organism evidence="2 3">
    <name type="scientific">Chondromyces apiculatus DSM 436</name>
    <dbReference type="NCBI Taxonomy" id="1192034"/>
    <lineage>
        <taxon>Bacteria</taxon>
        <taxon>Pseudomonadati</taxon>
        <taxon>Myxococcota</taxon>
        <taxon>Polyangia</taxon>
        <taxon>Polyangiales</taxon>
        <taxon>Polyangiaceae</taxon>
        <taxon>Chondromyces</taxon>
    </lineage>
</organism>
<proteinExistence type="predicted"/>
<dbReference type="InterPro" id="IPR009305">
    <property type="entry name" value="Mpo1-like"/>
</dbReference>
<reference evidence="2 3" key="1">
    <citation type="submission" date="2013-05" db="EMBL/GenBank/DDBJ databases">
        <title>Genome assembly of Chondromyces apiculatus DSM 436.</title>
        <authorList>
            <person name="Sharma G."/>
            <person name="Khatri I."/>
            <person name="Kaur C."/>
            <person name="Mayilraj S."/>
            <person name="Subramanian S."/>
        </authorList>
    </citation>
    <scope>NUCLEOTIDE SEQUENCE [LARGE SCALE GENOMIC DNA]</scope>
    <source>
        <strain evidence="2 3">DSM 436</strain>
    </source>
</reference>
<feature type="transmembrane region" description="Helical" evidence="1">
    <location>
        <begin position="37"/>
        <end position="56"/>
    </location>
</feature>
<dbReference type="STRING" id="1192034.CAP_0043"/>
<protein>
    <recommendedName>
        <fullName evidence="4">Transmembrane protein</fullName>
    </recommendedName>
</protein>
<accession>A0A017TI75</accession>
<keyword evidence="1" id="KW-0812">Transmembrane</keyword>
<dbReference type="Pfam" id="PF06127">
    <property type="entry name" value="Mpo1-like"/>
    <property type="match status" value="1"/>
</dbReference>
<dbReference type="PROSITE" id="PS51257">
    <property type="entry name" value="PROKAR_LIPOPROTEIN"/>
    <property type="match status" value="1"/>
</dbReference>
<dbReference type="Proteomes" id="UP000019678">
    <property type="component" value="Unassembled WGS sequence"/>
</dbReference>
<evidence type="ECO:0000313" key="3">
    <source>
        <dbReference type="Proteomes" id="UP000019678"/>
    </source>
</evidence>
<evidence type="ECO:0000313" key="2">
    <source>
        <dbReference type="EMBL" id="EYF08959.1"/>
    </source>
</evidence>
<sequence length="109" mass="11991">MYVREHAKKETRLMHFVGTTAAVGCLAAGLLLRKRSLLALVPLVGYGPAWVSHFFVEGNRPASFKYPGWSLQADFVMWSKIVQGKMDEEVDNILSTTTYEEVGTGASPG</sequence>
<dbReference type="PANTHER" id="PTHR34205">
    <property type="entry name" value="TRANSMEMBRANE PROTEIN"/>
    <property type="match status" value="1"/>
</dbReference>
<keyword evidence="3" id="KW-1185">Reference proteome</keyword>
<dbReference type="EMBL" id="ASRX01000001">
    <property type="protein sequence ID" value="EYF08959.1"/>
    <property type="molecule type" value="Genomic_DNA"/>
</dbReference>
<dbReference type="PANTHER" id="PTHR34205:SF2">
    <property type="entry name" value="DUF962 DOMAIN-CONTAINING PROTEIN"/>
    <property type="match status" value="1"/>
</dbReference>
<dbReference type="eggNOG" id="COG4323">
    <property type="taxonomic scope" value="Bacteria"/>
</dbReference>
<dbReference type="AlphaFoldDB" id="A0A017TI75"/>